<evidence type="ECO:0000313" key="1">
    <source>
        <dbReference type="EMBL" id="SJK99272.1"/>
    </source>
</evidence>
<sequence length="84" mass="9483">MVADRAWCIILKLRLANEIARTKQTLHSYASRHCAREPVRDWCSYRSGEVESVPGRVFGIIPEQETVVVQSASSDRTSLRIALP</sequence>
<gene>
    <name evidence="1" type="ORF">ARMOST_02563</name>
</gene>
<name>A0A284QS17_ARMOS</name>
<proteinExistence type="predicted"/>
<keyword evidence="2" id="KW-1185">Reference proteome</keyword>
<organism evidence="1 2">
    <name type="scientific">Armillaria ostoyae</name>
    <name type="common">Armillaria root rot fungus</name>
    <dbReference type="NCBI Taxonomy" id="47428"/>
    <lineage>
        <taxon>Eukaryota</taxon>
        <taxon>Fungi</taxon>
        <taxon>Dikarya</taxon>
        <taxon>Basidiomycota</taxon>
        <taxon>Agaricomycotina</taxon>
        <taxon>Agaricomycetes</taxon>
        <taxon>Agaricomycetidae</taxon>
        <taxon>Agaricales</taxon>
        <taxon>Marasmiineae</taxon>
        <taxon>Physalacriaceae</taxon>
        <taxon>Armillaria</taxon>
    </lineage>
</organism>
<dbReference type="Proteomes" id="UP000219338">
    <property type="component" value="Unassembled WGS sequence"/>
</dbReference>
<accession>A0A284QS17</accession>
<dbReference type="EMBL" id="FUEG01000002">
    <property type="protein sequence ID" value="SJK99272.1"/>
    <property type="molecule type" value="Genomic_DNA"/>
</dbReference>
<protein>
    <submittedName>
        <fullName evidence="1">Uncharacterized protein</fullName>
    </submittedName>
</protein>
<reference evidence="2" key="1">
    <citation type="journal article" date="2017" name="Nat. Ecol. Evol.">
        <title>Genome expansion and lineage-specific genetic innovations in the forest pathogenic fungi Armillaria.</title>
        <authorList>
            <person name="Sipos G."/>
            <person name="Prasanna A.N."/>
            <person name="Walter M.C."/>
            <person name="O'Connor E."/>
            <person name="Balint B."/>
            <person name="Krizsan K."/>
            <person name="Kiss B."/>
            <person name="Hess J."/>
            <person name="Varga T."/>
            <person name="Slot J."/>
            <person name="Riley R."/>
            <person name="Boka B."/>
            <person name="Rigling D."/>
            <person name="Barry K."/>
            <person name="Lee J."/>
            <person name="Mihaltcheva S."/>
            <person name="LaButti K."/>
            <person name="Lipzen A."/>
            <person name="Waldron R."/>
            <person name="Moloney N.M."/>
            <person name="Sperisen C."/>
            <person name="Kredics L."/>
            <person name="Vagvoelgyi C."/>
            <person name="Patrignani A."/>
            <person name="Fitzpatrick D."/>
            <person name="Nagy I."/>
            <person name="Doyle S."/>
            <person name="Anderson J.B."/>
            <person name="Grigoriev I.V."/>
            <person name="Gueldener U."/>
            <person name="Muensterkoetter M."/>
            <person name="Nagy L.G."/>
        </authorList>
    </citation>
    <scope>NUCLEOTIDE SEQUENCE [LARGE SCALE GENOMIC DNA]</scope>
    <source>
        <strain evidence="2">C18/9</strain>
    </source>
</reference>
<evidence type="ECO:0000313" key="2">
    <source>
        <dbReference type="Proteomes" id="UP000219338"/>
    </source>
</evidence>
<dbReference type="AlphaFoldDB" id="A0A284QS17"/>